<protein>
    <submittedName>
        <fullName evidence="2">PAP2 superfamily protein</fullName>
    </submittedName>
</protein>
<evidence type="ECO:0000256" key="1">
    <source>
        <dbReference type="SAM" id="Phobius"/>
    </source>
</evidence>
<feature type="transmembrane region" description="Helical" evidence="1">
    <location>
        <begin position="88"/>
        <end position="108"/>
    </location>
</feature>
<comment type="caution">
    <text evidence="2">The sequence shown here is derived from an EMBL/GenBank/DDBJ whole genome shotgun (WGS) entry which is preliminary data.</text>
</comment>
<feature type="transmembrane region" description="Helical" evidence="1">
    <location>
        <begin position="114"/>
        <end position="137"/>
    </location>
</feature>
<feature type="transmembrane region" description="Helical" evidence="1">
    <location>
        <begin position="23"/>
        <end position="42"/>
    </location>
</feature>
<gene>
    <name evidence="2" type="ORF">FHX81_5681</name>
</gene>
<feature type="transmembrane region" description="Helical" evidence="1">
    <location>
        <begin position="149"/>
        <end position="177"/>
    </location>
</feature>
<evidence type="ECO:0000313" key="2">
    <source>
        <dbReference type="EMBL" id="TQM83263.1"/>
    </source>
</evidence>
<feature type="transmembrane region" description="Helical" evidence="1">
    <location>
        <begin position="48"/>
        <end position="68"/>
    </location>
</feature>
<evidence type="ECO:0000313" key="3">
    <source>
        <dbReference type="Proteomes" id="UP000316628"/>
    </source>
</evidence>
<dbReference type="OrthoDB" id="4935320at2"/>
<proteinExistence type="predicted"/>
<dbReference type="Gene3D" id="1.20.144.10">
    <property type="entry name" value="Phosphatidic acid phosphatase type 2/haloperoxidase"/>
    <property type="match status" value="1"/>
</dbReference>
<dbReference type="SUPFAM" id="SSF48317">
    <property type="entry name" value="Acid phosphatase/Vanadium-dependent haloperoxidase"/>
    <property type="match status" value="1"/>
</dbReference>
<dbReference type="RefSeq" id="WP_141981041.1">
    <property type="nucleotide sequence ID" value="NZ_VFPP01000001.1"/>
</dbReference>
<accession>A0A543JKC0</accession>
<reference evidence="2 3" key="1">
    <citation type="submission" date="2019-06" db="EMBL/GenBank/DDBJ databases">
        <title>Sequencing the genomes of 1000 actinobacteria strains.</title>
        <authorList>
            <person name="Klenk H.-P."/>
        </authorList>
    </citation>
    <scope>NUCLEOTIDE SEQUENCE [LARGE SCALE GENOMIC DNA]</scope>
    <source>
        <strain evidence="2 3">DSM 45456</strain>
    </source>
</reference>
<dbReference type="AlphaFoldDB" id="A0A543JKC0"/>
<keyword evidence="1" id="KW-0472">Membrane</keyword>
<dbReference type="Proteomes" id="UP000316628">
    <property type="component" value="Unassembled WGS sequence"/>
</dbReference>
<sequence>MTTPTDSTGTTASRRMARLATEVLAPWVWVLGLPLAIGWHATGSVTGALLWGLIVGITGSVIPMIVIVRGARRGKWDSHHVTNREGRVVPFIACIASLGLGIAILVLGSAPNQMLALALAMFATLVASVAITFALPVNGTRGWKISMHAAVAAGSAVILTVAYGPWLALVAVAVVLVGWSRVELGDHTTAQITAGSVLGLIVGGLPYWLMTLGPW</sequence>
<keyword evidence="1" id="KW-1133">Transmembrane helix</keyword>
<dbReference type="EMBL" id="VFPP01000001">
    <property type="protein sequence ID" value="TQM83263.1"/>
    <property type="molecule type" value="Genomic_DNA"/>
</dbReference>
<keyword evidence="3" id="KW-1185">Reference proteome</keyword>
<dbReference type="InterPro" id="IPR036938">
    <property type="entry name" value="PAP2/HPO_sf"/>
</dbReference>
<name>A0A543JKC0_9PSEU</name>
<keyword evidence="1" id="KW-0812">Transmembrane</keyword>
<feature type="transmembrane region" description="Helical" evidence="1">
    <location>
        <begin position="189"/>
        <end position="209"/>
    </location>
</feature>
<organism evidence="2 3">
    <name type="scientific">Saccharothrix saharensis</name>
    <dbReference type="NCBI Taxonomy" id="571190"/>
    <lineage>
        <taxon>Bacteria</taxon>
        <taxon>Bacillati</taxon>
        <taxon>Actinomycetota</taxon>
        <taxon>Actinomycetes</taxon>
        <taxon>Pseudonocardiales</taxon>
        <taxon>Pseudonocardiaceae</taxon>
        <taxon>Saccharothrix</taxon>
    </lineage>
</organism>